<evidence type="ECO:0000313" key="5">
    <source>
        <dbReference type="Proteomes" id="UP000190105"/>
    </source>
</evidence>
<keyword evidence="1" id="KW-0472">Membrane</keyword>
<feature type="domain" description="DUF7088" evidence="3">
    <location>
        <begin position="54"/>
        <end position="135"/>
    </location>
</feature>
<dbReference type="InterPro" id="IPR055396">
    <property type="entry name" value="DUF7088"/>
</dbReference>
<feature type="transmembrane region" description="Helical" evidence="1">
    <location>
        <begin position="21"/>
        <end position="43"/>
    </location>
</feature>
<evidence type="ECO:0000259" key="3">
    <source>
        <dbReference type="Pfam" id="PF23357"/>
    </source>
</evidence>
<accession>A0A1T4YF10</accession>
<protein>
    <submittedName>
        <fullName evidence="4">ABC-type uncharacterized transport system involved in gliding motility, auxiliary component</fullName>
    </submittedName>
</protein>
<feature type="domain" description="ABC-type uncharacterised transport system" evidence="2">
    <location>
        <begin position="182"/>
        <end position="411"/>
    </location>
</feature>
<dbReference type="Pfam" id="PF09822">
    <property type="entry name" value="ABC_transp_aux"/>
    <property type="match status" value="1"/>
</dbReference>
<sequence length="471" mass="52257">MRKLDFISKMNSSFKDKKFKQGSYAALSTVIIICIVVAINLLVGKFNIKFDLTKNKLYTLSDQSKKILESINKDVNIIALYQAGQEDKAIKQILNQYEKVNDKIKIQYKDPELYPEFVKKYDKDGSIGEGNLIVECGNKFKVLSYSDLVSYSDYSQSLTAEQNITGAIVYVTSDKRLLIYNVQGHNEDSLPNNVVNSLENQNYEIKNVNLLTDSIEADKGMLMIMGPKIDLTPDEISKVQSFLQSGGHVFISAPIMKNEPANLNKLLSNYGVKLESALIIEGSSSNSLQNPLYIIPDNLNHSITEPITNSKYPIVLRAAHPITNLDIVRHTVKIDPLLKTSDESYAKTNLQSEVLDKEKSDLTGPFVVASAITDEIGKDDKNPKIVIVSSSNFVDESLTANGIGNTDLLLNSINWLESNTQNISVTPKDLSSNYLQLSGAKQLLFSGLVVIVIPVIILVSGIVICIRRKNL</sequence>
<dbReference type="EMBL" id="FUYH01000043">
    <property type="protein sequence ID" value="SKB00412.1"/>
    <property type="molecule type" value="Genomic_DNA"/>
</dbReference>
<dbReference type="Proteomes" id="UP000190105">
    <property type="component" value="Unassembled WGS sequence"/>
</dbReference>
<organism evidence="4 5">
    <name type="scientific">Caloramator quimbayensis</name>
    <dbReference type="NCBI Taxonomy" id="1147123"/>
    <lineage>
        <taxon>Bacteria</taxon>
        <taxon>Bacillati</taxon>
        <taxon>Bacillota</taxon>
        <taxon>Clostridia</taxon>
        <taxon>Eubacteriales</taxon>
        <taxon>Clostridiaceae</taxon>
        <taxon>Caloramator</taxon>
    </lineage>
</organism>
<name>A0A1T4YF10_9CLOT</name>
<dbReference type="InterPro" id="IPR019196">
    <property type="entry name" value="ABC_transp_unknown"/>
</dbReference>
<keyword evidence="1" id="KW-0812">Transmembrane</keyword>
<evidence type="ECO:0000256" key="1">
    <source>
        <dbReference type="SAM" id="Phobius"/>
    </source>
</evidence>
<dbReference type="RefSeq" id="WP_179122334.1">
    <property type="nucleotide sequence ID" value="NZ_FUYH01000043.1"/>
</dbReference>
<evidence type="ECO:0000259" key="2">
    <source>
        <dbReference type="Pfam" id="PF09822"/>
    </source>
</evidence>
<evidence type="ECO:0000313" key="4">
    <source>
        <dbReference type="EMBL" id="SKB00412.1"/>
    </source>
</evidence>
<feature type="transmembrane region" description="Helical" evidence="1">
    <location>
        <begin position="443"/>
        <end position="466"/>
    </location>
</feature>
<dbReference type="AlphaFoldDB" id="A0A1T4YF10"/>
<keyword evidence="5" id="KW-1185">Reference proteome</keyword>
<gene>
    <name evidence="4" type="ORF">SAMN05443428_1439</name>
</gene>
<dbReference type="STRING" id="1147123.SAMN05443428_1439"/>
<dbReference type="Pfam" id="PF23357">
    <property type="entry name" value="DUF7088"/>
    <property type="match status" value="1"/>
</dbReference>
<keyword evidence="1" id="KW-1133">Transmembrane helix</keyword>
<proteinExistence type="predicted"/>
<reference evidence="5" key="1">
    <citation type="submission" date="2017-02" db="EMBL/GenBank/DDBJ databases">
        <authorList>
            <person name="Varghese N."/>
            <person name="Submissions S."/>
        </authorList>
    </citation>
    <scope>NUCLEOTIDE SEQUENCE [LARGE SCALE GENOMIC DNA]</scope>
    <source>
        <strain evidence="5">USBA 833</strain>
    </source>
</reference>